<dbReference type="Gene3D" id="2.60.40.10">
    <property type="entry name" value="Immunoglobulins"/>
    <property type="match status" value="1"/>
</dbReference>
<dbReference type="InterPro" id="IPR011161">
    <property type="entry name" value="MHC_I-like_Ag-recog"/>
</dbReference>
<feature type="transmembrane region" description="Helical" evidence="2">
    <location>
        <begin position="206"/>
        <end position="230"/>
    </location>
</feature>
<dbReference type="GO" id="GO:0006955">
    <property type="term" value="P:immune response"/>
    <property type="evidence" value="ECO:0007669"/>
    <property type="project" value="TreeGrafter"/>
</dbReference>
<accession>A0AAV6ZLQ4</accession>
<dbReference type="PANTHER" id="PTHR16675:SF235">
    <property type="entry name" value="SHKT DOMAIN-CONTAINING PROTEIN"/>
    <property type="match status" value="1"/>
</dbReference>
<dbReference type="PANTHER" id="PTHR16675">
    <property type="entry name" value="MHC CLASS I-RELATED"/>
    <property type="match status" value="1"/>
</dbReference>
<feature type="domain" description="Ig-like" evidence="3">
    <location>
        <begin position="99"/>
        <end position="185"/>
    </location>
</feature>
<evidence type="ECO:0000259" key="3">
    <source>
        <dbReference type="PROSITE" id="PS50835"/>
    </source>
</evidence>
<dbReference type="Gene3D" id="3.30.500.10">
    <property type="entry name" value="MHC class I-like antigen recognition-like"/>
    <property type="match status" value="1"/>
</dbReference>
<dbReference type="InterPro" id="IPR013783">
    <property type="entry name" value="Ig-like_fold"/>
</dbReference>
<evidence type="ECO:0000313" key="4">
    <source>
        <dbReference type="EMBL" id="KAG8548265.1"/>
    </source>
</evidence>
<dbReference type="AlphaFoldDB" id="A0AAV6ZLQ4"/>
<evidence type="ECO:0000256" key="2">
    <source>
        <dbReference type="SAM" id="Phobius"/>
    </source>
</evidence>
<protein>
    <recommendedName>
        <fullName evidence="3">Ig-like domain-containing protein</fullName>
    </recommendedName>
</protein>
<reference evidence="4" key="1">
    <citation type="thesis" date="2020" institute="ProQuest LLC" country="789 East Eisenhower Parkway, Ann Arbor, MI, USA">
        <title>Comparative Genomics and Chromosome Evolution.</title>
        <authorList>
            <person name="Mudd A.B."/>
        </authorList>
    </citation>
    <scope>NUCLEOTIDE SEQUENCE</scope>
    <source>
        <strain evidence="4">237g6f4</strain>
        <tissue evidence="4">Blood</tissue>
    </source>
</reference>
<keyword evidence="1" id="KW-0325">Glycoprotein</keyword>
<dbReference type="PROSITE" id="PS50835">
    <property type="entry name" value="IG_LIKE"/>
    <property type="match status" value="1"/>
</dbReference>
<dbReference type="InterPro" id="IPR011162">
    <property type="entry name" value="MHC_I/II-like_Ag-recog"/>
</dbReference>
<dbReference type="InterPro" id="IPR037055">
    <property type="entry name" value="MHC_I-like_Ag-recog_sf"/>
</dbReference>
<keyword evidence="5" id="KW-1185">Reference proteome</keyword>
<dbReference type="InterPro" id="IPR050208">
    <property type="entry name" value="MHC_class-I_related"/>
</dbReference>
<comment type="caution">
    <text evidence="4">The sequence shown here is derived from an EMBL/GenBank/DDBJ whole genome shotgun (WGS) entry which is preliminary data.</text>
</comment>
<dbReference type="Pfam" id="PF07654">
    <property type="entry name" value="C1-set"/>
    <property type="match status" value="1"/>
</dbReference>
<dbReference type="InterPro" id="IPR003006">
    <property type="entry name" value="Ig/MHC_CS"/>
</dbReference>
<dbReference type="GO" id="GO:0009897">
    <property type="term" value="C:external side of plasma membrane"/>
    <property type="evidence" value="ECO:0007669"/>
    <property type="project" value="TreeGrafter"/>
</dbReference>
<dbReference type="GO" id="GO:0005615">
    <property type="term" value="C:extracellular space"/>
    <property type="evidence" value="ECO:0007669"/>
    <property type="project" value="TreeGrafter"/>
</dbReference>
<dbReference type="Proteomes" id="UP000824782">
    <property type="component" value="Unassembled WGS sequence"/>
</dbReference>
<proteinExistence type="predicted"/>
<keyword evidence="2" id="KW-1133">Transmembrane helix</keyword>
<dbReference type="SUPFAM" id="SSF54452">
    <property type="entry name" value="MHC antigen-recognition domain"/>
    <property type="match status" value="1"/>
</dbReference>
<organism evidence="4 5">
    <name type="scientific">Engystomops pustulosus</name>
    <name type="common">Tungara frog</name>
    <name type="synonym">Physalaemus pustulosus</name>
    <dbReference type="NCBI Taxonomy" id="76066"/>
    <lineage>
        <taxon>Eukaryota</taxon>
        <taxon>Metazoa</taxon>
        <taxon>Chordata</taxon>
        <taxon>Craniata</taxon>
        <taxon>Vertebrata</taxon>
        <taxon>Euteleostomi</taxon>
        <taxon>Amphibia</taxon>
        <taxon>Batrachia</taxon>
        <taxon>Anura</taxon>
        <taxon>Neobatrachia</taxon>
        <taxon>Hyloidea</taxon>
        <taxon>Leptodactylidae</taxon>
        <taxon>Leiuperinae</taxon>
        <taxon>Engystomops</taxon>
    </lineage>
</organism>
<evidence type="ECO:0000256" key="1">
    <source>
        <dbReference type="ARBA" id="ARBA00023180"/>
    </source>
</evidence>
<keyword evidence="2" id="KW-0472">Membrane</keyword>
<dbReference type="InterPro" id="IPR036179">
    <property type="entry name" value="Ig-like_dom_sf"/>
</dbReference>
<dbReference type="InterPro" id="IPR003597">
    <property type="entry name" value="Ig_C1-set"/>
</dbReference>
<dbReference type="SMART" id="SM00407">
    <property type="entry name" value="IGc1"/>
    <property type="match status" value="1"/>
</dbReference>
<name>A0AAV6ZLQ4_ENGPU</name>
<evidence type="ECO:0000313" key="5">
    <source>
        <dbReference type="Proteomes" id="UP000824782"/>
    </source>
</evidence>
<keyword evidence="2" id="KW-0812">Transmembrane</keyword>
<dbReference type="InterPro" id="IPR007110">
    <property type="entry name" value="Ig-like_dom"/>
</dbReference>
<dbReference type="SUPFAM" id="SSF48726">
    <property type="entry name" value="Immunoglobulin"/>
    <property type="match status" value="1"/>
</dbReference>
<dbReference type="EMBL" id="WNYA01000453">
    <property type="protein sequence ID" value="KAG8548265.1"/>
    <property type="molecule type" value="Genomic_DNA"/>
</dbReference>
<dbReference type="PROSITE" id="PS00290">
    <property type="entry name" value="IG_MHC"/>
    <property type="match status" value="1"/>
</dbReference>
<gene>
    <name evidence="4" type="ORF">GDO81_025913</name>
</gene>
<sequence>MPTEGFHVLQIIEGCALYDNGTIQATLSYHYDGKAFMSMNMEAAHFTAETPGAQELARSFNSNKTVLQNIHHVLVNTCLPHITELLELGKCTFNRREEPVIRVTQIPMDDVGLRLSCRAYGHYPKDIFMMWYKNGEEIPEEMMERVTLPLPDITYLTSSSLNVTSGAGDTYSCKVGHSSMRDNVTHHIRISGDSESPSSSPSNPSMGAVIAVCLAIVLAVVIIVCGLVSFSQSRRQ</sequence>
<dbReference type="Pfam" id="PF00129">
    <property type="entry name" value="MHC_I"/>
    <property type="match status" value="1"/>
</dbReference>